<dbReference type="PANTHER" id="PTHR37984">
    <property type="entry name" value="PROTEIN CBG26694"/>
    <property type="match status" value="1"/>
</dbReference>
<reference evidence="3" key="1">
    <citation type="submission" date="2022-12" db="EMBL/GenBank/DDBJ databases">
        <authorList>
            <person name="Alioto T."/>
            <person name="Alioto T."/>
            <person name="Gomez Garrido J."/>
        </authorList>
    </citation>
    <scope>NUCLEOTIDE SEQUENCE</scope>
</reference>
<proteinExistence type="predicted"/>
<dbReference type="InterPro" id="IPR043502">
    <property type="entry name" value="DNA/RNA_pol_sf"/>
</dbReference>
<evidence type="ECO:0000313" key="4">
    <source>
        <dbReference type="Proteomes" id="UP001178461"/>
    </source>
</evidence>
<dbReference type="InterPro" id="IPR041577">
    <property type="entry name" value="RT_RNaseH_2"/>
</dbReference>
<gene>
    <name evidence="3" type="ORF">PODLI_1B022900</name>
</gene>
<dbReference type="AlphaFoldDB" id="A0AA35PLA7"/>
<keyword evidence="1" id="KW-0511">Multifunctional enzyme</keyword>
<dbReference type="PANTHER" id="PTHR37984:SF5">
    <property type="entry name" value="PROTEIN NYNRIN-LIKE"/>
    <property type="match status" value="1"/>
</dbReference>
<evidence type="ECO:0000256" key="1">
    <source>
        <dbReference type="ARBA" id="ARBA00023268"/>
    </source>
</evidence>
<organism evidence="3 4">
    <name type="scientific">Podarcis lilfordi</name>
    <name type="common">Lilford's wall lizard</name>
    <dbReference type="NCBI Taxonomy" id="74358"/>
    <lineage>
        <taxon>Eukaryota</taxon>
        <taxon>Metazoa</taxon>
        <taxon>Chordata</taxon>
        <taxon>Craniata</taxon>
        <taxon>Vertebrata</taxon>
        <taxon>Euteleostomi</taxon>
        <taxon>Lepidosauria</taxon>
        <taxon>Squamata</taxon>
        <taxon>Bifurcata</taxon>
        <taxon>Unidentata</taxon>
        <taxon>Episquamata</taxon>
        <taxon>Laterata</taxon>
        <taxon>Lacertibaenia</taxon>
        <taxon>Lacertidae</taxon>
        <taxon>Podarcis</taxon>
    </lineage>
</organism>
<dbReference type="Pfam" id="PF17919">
    <property type="entry name" value="RT_RNaseH_2"/>
    <property type="match status" value="1"/>
</dbReference>
<dbReference type="SUPFAM" id="SSF56672">
    <property type="entry name" value="DNA/RNA polymerases"/>
    <property type="match status" value="1"/>
</dbReference>
<evidence type="ECO:0000259" key="2">
    <source>
        <dbReference type="Pfam" id="PF17919"/>
    </source>
</evidence>
<sequence length="111" mass="12325">MLSWQSPHNPKEVQNLLGFANYYCSFILHFTQVTASLTVLLRKKAVFVWDGAAQEALDALKAVFASEPILRQPDPTLPFVVETDASDVTVGVALLQADPQPSVFYPCGYYF</sequence>
<evidence type="ECO:0000313" key="3">
    <source>
        <dbReference type="EMBL" id="CAI5793151.1"/>
    </source>
</evidence>
<dbReference type="FunFam" id="3.30.70.270:FF:000020">
    <property type="entry name" value="Transposon Tf2-6 polyprotein-like Protein"/>
    <property type="match status" value="1"/>
</dbReference>
<protein>
    <recommendedName>
        <fullName evidence="2">Reverse transcriptase/retrotransposon-derived protein RNase H-like domain-containing protein</fullName>
    </recommendedName>
</protein>
<dbReference type="Proteomes" id="UP001178461">
    <property type="component" value="Chromosome 14"/>
</dbReference>
<dbReference type="GO" id="GO:0003824">
    <property type="term" value="F:catalytic activity"/>
    <property type="evidence" value="ECO:0007669"/>
    <property type="project" value="UniProtKB-KW"/>
</dbReference>
<feature type="domain" description="Reverse transcriptase/retrotransposon-derived protein RNase H-like" evidence="2">
    <location>
        <begin position="49"/>
        <end position="110"/>
    </location>
</feature>
<dbReference type="EMBL" id="OX395139">
    <property type="protein sequence ID" value="CAI5793151.1"/>
    <property type="molecule type" value="Genomic_DNA"/>
</dbReference>
<dbReference type="InterPro" id="IPR043128">
    <property type="entry name" value="Rev_trsase/Diguanyl_cyclase"/>
</dbReference>
<accession>A0AA35PLA7</accession>
<dbReference type="Gene3D" id="3.30.70.270">
    <property type="match status" value="1"/>
</dbReference>
<dbReference type="InterPro" id="IPR050951">
    <property type="entry name" value="Retrovirus_Pol_polyprotein"/>
</dbReference>
<name>A0AA35PLA7_9SAUR</name>
<keyword evidence="4" id="KW-1185">Reference proteome</keyword>